<evidence type="ECO:0000313" key="3">
    <source>
        <dbReference type="Proteomes" id="UP000231358"/>
    </source>
</evidence>
<protein>
    <submittedName>
        <fullName evidence="2">Uncharacterized protein</fullName>
    </submittedName>
</protein>
<sequence>MSASATRSTAASDDGDDDDQCWVPGGGSLSRRAVSPLSLSTRPQACKYPSLYTIVPRKAQKRWVKETNERSTVSAGYSFASTTYVSCIATSTVVAGIGDQSFSTSSSIPNMTVTITTTESPSASATTSATTCGASKSTASPTGSTTLGSSASSSATPTADTSDNPVMLLATGAAQWVAGGAATAGALPRLTQVLRLQR</sequence>
<evidence type="ECO:0000256" key="1">
    <source>
        <dbReference type="SAM" id="MobiDB-lite"/>
    </source>
</evidence>
<dbReference type="AlphaFoldDB" id="A0A2G7FXR7"/>
<feature type="region of interest" description="Disordered" evidence="1">
    <location>
        <begin position="1"/>
        <end position="32"/>
    </location>
</feature>
<feature type="region of interest" description="Disordered" evidence="1">
    <location>
        <begin position="119"/>
        <end position="160"/>
    </location>
</feature>
<dbReference type="Proteomes" id="UP000231358">
    <property type="component" value="Unassembled WGS sequence"/>
</dbReference>
<organism evidence="2 3">
    <name type="scientific">Aspergillus arachidicola</name>
    <dbReference type="NCBI Taxonomy" id="656916"/>
    <lineage>
        <taxon>Eukaryota</taxon>
        <taxon>Fungi</taxon>
        <taxon>Dikarya</taxon>
        <taxon>Ascomycota</taxon>
        <taxon>Pezizomycotina</taxon>
        <taxon>Eurotiomycetes</taxon>
        <taxon>Eurotiomycetidae</taxon>
        <taxon>Eurotiales</taxon>
        <taxon>Aspergillaceae</taxon>
        <taxon>Aspergillus</taxon>
        <taxon>Aspergillus subgen. Circumdati</taxon>
    </lineage>
</organism>
<dbReference type="EMBL" id="NEXV01000328">
    <property type="protein sequence ID" value="PIG85362.1"/>
    <property type="molecule type" value="Genomic_DNA"/>
</dbReference>
<gene>
    <name evidence="2" type="ORF">AARAC_002810</name>
</gene>
<accession>A0A2G7FXR7</accession>
<reference evidence="2 3" key="1">
    <citation type="submission" date="2017-05" db="EMBL/GenBank/DDBJ databases">
        <title>Genome sequence for an aflatoxigenic pathogen of Argentinian peanut, Aspergillus arachidicola.</title>
        <authorList>
            <person name="Moore G."/>
            <person name="Beltz S.B."/>
            <person name="Mack B.M."/>
        </authorList>
    </citation>
    <scope>NUCLEOTIDE SEQUENCE [LARGE SCALE GENOMIC DNA]</scope>
    <source>
        <strain evidence="2 3">CBS 117610</strain>
    </source>
</reference>
<comment type="caution">
    <text evidence="2">The sequence shown here is derived from an EMBL/GenBank/DDBJ whole genome shotgun (WGS) entry which is preliminary data.</text>
</comment>
<proteinExistence type="predicted"/>
<keyword evidence="3" id="KW-1185">Reference proteome</keyword>
<evidence type="ECO:0000313" key="2">
    <source>
        <dbReference type="EMBL" id="PIG85362.1"/>
    </source>
</evidence>
<feature type="compositionally biased region" description="Low complexity" evidence="1">
    <location>
        <begin position="1"/>
        <end position="12"/>
    </location>
</feature>
<name>A0A2G7FXR7_9EURO</name>
<dbReference type="STRING" id="656916.A0A2G7FXR7"/>